<proteinExistence type="inferred from homology"/>
<keyword evidence="2" id="KW-0479">Metal-binding</keyword>
<sequence length="146" mass="17273">MNQYYKNLFEHEYWANLKVLESIIHSSTPPQRAIEIFSHIIAAQRIWLDRIMAKKNEVRVWEVFDVNIMLELLEINFADINKVIKKEEMGQLIAYHNTKGDSFTNTISEIFSHLLLHSAYHRGQVVILLKGNIEQLPMTDYILFKR</sequence>
<protein>
    <submittedName>
        <fullName evidence="3">DinB family protein</fullName>
    </submittedName>
</protein>
<dbReference type="SUPFAM" id="SSF109854">
    <property type="entry name" value="DinB/YfiT-like putative metalloenzymes"/>
    <property type="match status" value="1"/>
</dbReference>
<evidence type="ECO:0000313" key="3">
    <source>
        <dbReference type="EMBL" id="AFK04754.1"/>
    </source>
</evidence>
<evidence type="ECO:0000313" key="4">
    <source>
        <dbReference type="Proteomes" id="UP000002875"/>
    </source>
</evidence>
<dbReference type="Proteomes" id="UP000002875">
    <property type="component" value="Chromosome"/>
</dbReference>
<dbReference type="RefSeq" id="WP_015030443.1">
    <property type="nucleotide sequence ID" value="NC_018748.1"/>
</dbReference>
<dbReference type="InterPro" id="IPR034660">
    <property type="entry name" value="DinB/YfiT-like"/>
</dbReference>
<accession>A0ABN4AQU0</accession>
<dbReference type="EMBL" id="CP002961">
    <property type="protein sequence ID" value="AFK04754.1"/>
    <property type="molecule type" value="Genomic_DNA"/>
</dbReference>
<name>A0ABN4AQU0_EMTOG</name>
<reference evidence="3 4" key="1">
    <citation type="submission" date="2011-07" db="EMBL/GenBank/DDBJ databases">
        <title>The complete genome of chromosome of Emticicia oligotrophica DSM 17448.</title>
        <authorList>
            <consortium name="US DOE Joint Genome Institute (JGI-PGF)"/>
            <person name="Lucas S."/>
            <person name="Han J."/>
            <person name="Lapidus A."/>
            <person name="Bruce D."/>
            <person name="Goodwin L."/>
            <person name="Pitluck S."/>
            <person name="Peters L."/>
            <person name="Kyrpides N."/>
            <person name="Mavromatis K."/>
            <person name="Ivanova N."/>
            <person name="Ovchinnikova G."/>
            <person name="Teshima H."/>
            <person name="Detter J.C."/>
            <person name="Tapia R."/>
            <person name="Han C."/>
            <person name="Land M."/>
            <person name="Hauser L."/>
            <person name="Markowitz V."/>
            <person name="Cheng J.-F."/>
            <person name="Hugenholtz P."/>
            <person name="Woyke T."/>
            <person name="Wu D."/>
            <person name="Tindall B."/>
            <person name="Pomrenke H."/>
            <person name="Brambilla E."/>
            <person name="Klenk H.-P."/>
            <person name="Eisen J.A."/>
        </authorList>
    </citation>
    <scope>NUCLEOTIDE SEQUENCE [LARGE SCALE GENOMIC DNA]</scope>
    <source>
        <strain evidence="3 4">DSM 17448</strain>
    </source>
</reference>
<gene>
    <name evidence="3" type="ordered locus">Emtol_3628</name>
</gene>
<dbReference type="InterPro" id="IPR007837">
    <property type="entry name" value="DinB"/>
</dbReference>
<organism evidence="3 4">
    <name type="scientific">Emticicia oligotrophica (strain DSM 17448 / CIP 109782 / MTCC 6937 / GPTSA100-15)</name>
    <dbReference type="NCBI Taxonomy" id="929562"/>
    <lineage>
        <taxon>Bacteria</taxon>
        <taxon>Pseudomonadati</taxon>
        <taxon>Bacteroidota</taxon>
        <taxon>Cytophagia</taxon>
        <taxon>Cytophagales</taxon>
        <taxon>Leadbetterellaceae</taxon>
        <taxon>Emticicia</taxon>
    </lineage>
</organism>
<dbReference type="Gene3D" id="1.20.120.450">
    <property type="entry name" value="dinb family like domain"/>
    <property type="match status" value="1"/>
</dbReference>
<comment type="similarity">
    <text evidence="1">Belongs to the DinB family.</text>
</comment>
<evidence type="ECO:0000256" key="2">
    <source>
        <dbReference type="ARBA" id="ARBA00022723"/>
    </source>
</evidence>
<evidence type="ECO:0000256" key="1">
    <source>
        <dbReference type="ARBA" id="ARBA00008635"/>
    </source>
</evidence>
<keyword evidence="4" id="KW-1185">Reference proteome</keyword>
<dbReference type="Pfam" id="PF05163">
    <property type="entry name" value="DinB"/>
    <property type="match status" value="1"/>
</dbReference>